<dbReference type="InterPro" id="IPR003010">
    <property type="entry name" value="C-N_Hydrolase"/>
</dbReference>
<evidence type="ECO:0000256" key="4">
    <source>
        <dbReference type="ARBA" id="ARBA00022679"/>
    </source>
</evidence>
<dbReference type="Pfam" id="PF20154">
    <property type="entry name" value="LNT_N"/>
    <property type="match status" value="1"/>
</dbReference>
<dbReference type="InterPro" id="IPR036526">
    <property type="entry name" value="C-N_Hydrolase_sf"/>
</dbReference>
<keyword evidence="8 9" id="KW-0012">Acyltransferase</keyword>
<evidence type="ECO:0000313" key="13">
    <source>
        <dbReference type="Proteomes" id="UP000317093"/>
    </source>
</evidence>
<feature type="domain" description="CN hydrolase" evidence="11">
    <location>
        <begin position="253"/>
        <end position="556"/>
    </location>
</feature>
<dbReference type="OrthoDB" id="9804277at2"/>
<comment type="catalytic activity">
    <reaction evidence="9">
        <text>N-terminal S-1,2-diacyl-sn-glyceryl-L-cysteinyl-[lipoprotein] + a glycerophospholipid = N-acyl-S-1,2-diacyl-sn-glyceryl-L-cysteinyl-[lipoprotein] + a 2-acyl-sn-glycero-3-phospholipid + H(+)</text>
        <dbReference type="Rhea" id="RHEA:48228"/>
        <dbReference type="Rhea" id="RHEA-COMP:14681"/>
        <dbReference type="Rhea" id="RHEA-COMP:14684"/>
        <dbReference type="ChEBI" id="CHEBI:15378"/>
        <dbReference type="ChEBI" id="CHEBI:136912"/>
        <dbReference type="ChEBI" id="CHEBI:140656"/>
        <dbReference type="ChEBI" id="CHEBI:140657"/>
        <dbReference type="ChEBI" id="CHEBI:140660"/>
        <dbReference type="EC" id="2.3.1.269"/>
    </reaction>
</comment>
<keyword evidence="4 9" id="KW-0808">Transferase</keyword>
<protein>
    <recommendedName>
        <fullName evidence="9">Apolipoprotein N-acyltransferase</fullName>
        <shortName evidence="9">ALP N-acyltransferase</shortName>
        <ecNumber evidence="9">2.3.1.269</ecNumber>
    </recommendedName>
</protein>
<dbReference type="CDD" id="cd07571">
    <property type="entry name" value="ALP_N-acyl_transferase"/>
    <property type="match status" value="1"/>
</dbReference>
<keyword evidence="5 9" id="KW-0812">Transmembrane</keyword>
<sequence length="602" mass="67315">MSESGTVATPPSRPRPSTESSSTATPLVDRVLSPSWPWLLGIPSLGGVLLWGSFWWPVLTWIALVPFGWLIVANADRRLVYLGAWFCGLVFFLPGVQWLRYCDDSAWLGWLLLATALSLYVPVSLFVARLLYRGAKFSLVLALPIAWVALEYVRMHAFTGFGWLLLAHSVHTWLPVIQIADLGGVYAVSFVVATVNAAIIASVMAYLRPSTRRWQSYGWEVSYAILLLVATLIYGSDRLARANFREGPRVGLVQTNLPQSLKDTDWERTLMHAIEVTRPLSQSDADVVIWPETSYPYSFGDIDESLDDLQLDQSRIARRGHLFPPDDKQVQAQASYGELVRYSMMNNRRELDRMTDELGRPLLIGGIRHVYEPKTSYRYNSSVLFAPKKGEVGHYDKLHLVPFGEYLPLEETLPFLAILMPYEPTLEFGLDPAKDYQTIHDDGLNIASLICFEDTIPDIARNFAARQTSEKPIDFFVNQSNDGWFHASEEADQHLAAGLFRCVECRTPMVRASNTGYSGLVDGNGQIVQLLEGTDAADGTKLNKGVQGTLVTTVPLDNRSSLYVSLGDWLPIVCFVLIGIGLFMSQVHGIRLTPPSLRKRKE</sequence>
<dbReference type="InterPro" id="IPR045378">
    <property type="entry name" value="LNT_N"/>
</dbReference>
<evidence type="ECO:0000256" key="9">
    <source>
        <dbReference type="HAMAP-Rule" id="MF_01148"/>
    </source>
</evidence>
<accession>A0A518B746</accession>
<dbReference type="SUPFAM" id="SSF56317">
    <property type="entry name" value="Carbon-nitrogen hydrolase"/>
    <property type="match status" value="1"/>
</dbReference>
<keyword evidence="13" id="KW-1185">Reference proteome</keyword>
<feature type="transmembrane region" description="Helical" evidence="9">
    <location>
        <begin position="569"/>
        <end position="590"/>
    </location>
</feature>
<dbReference type="HAMAP" id="MF_01148">
    <property type="entry name" value="Lnt"/>
    <property type="match status" value="1"/>
</dbReference>
<evidence type="ECO:0000259" key="11">
    <source>
        <dbReference type="PROSITE" id="PS50263"/>
    </source>
</evidence>
<keyword evidence="6 9" id="KW-1133">Transmembrane helix</keyword>
<evidence type="ECO:0000256" key="3">
    <source>
        <dbReference type="ARBA" id="ARBA00022475"/>
    </source>
</evidence>
<comment type="function">
    <text evidence="9">Catalyzes the phospholipid dependent N-acylation of the N-terminal cysteine of apolipoprotein, the last step in lipoprotein maturation.</text>
</comment>
<dbReference type="NCBIfam" id="TIGR00546">
    <property type="entry name" value="lnt"/>
    <property type="match status" value="1"/>
</dbReference>
<dbReference type="Pfam" id="PF00795">
    <property type="entry name" value="CN_hydrolase"/>
    <property type="match status" value="1"/>
</dbReference>
<comment type="pathway">
    <text evidence="9">Protein modification; lipoprotein biosynthesis (N-acyl transfer).</text>
</comment>
<dbReference type="PANTHER" id="PTHR38686">
    <property type="entry name" value="APOLIPOPROTEIN N-ACYLTRANSFERASE"/>
    <property type="match status" value="1"/>
</dbReference>
<dbReference type="RefSeq" id="WP_145259755.1">
    <property type="nucleotide sequence ID" value="NZ_CP036279.1"/>
</dbReference>
<feature type="transmembrane region" description="Helical" evidence="9">
    <location>
        <begin position="54"/>
        <end position="72"/>
    </location>
</feature>
<dbReference type="EMBL" id="CP036279">
    <property type="protein sequence ID" value="QDU62773.1"/>
    <property type="molecule type" value="Genomic_DNA"/>
</dbReference>
<feature type="transmembrane region" description="Helical" evidence="9">
    <location>
        <begin position="107"/>
        <end position="132"/>
    </location>
</feature>
<organism evidence="12 13">
    <name type="scientific">Kolteria novifilia</name>
    <dbReference type="NCBI Taxonomy" id="2527975"/>
    <lineage>
        <taxon>Bacteria</taxon>
        <taxon>Pseudomonadati</taxon>
        <taxon>Planctomycetota</taxon>
        <taxon>Planctomycetia</taxon>
        <taxon>Kolteriales</taxon>
        <taxon>Kolteriaceae</taxon>
        <taxon>Kolteria</taxon>
    </lineage>
</organism>
<evidence type="ECO:0000256" key="8">
    <source>
        <dbReference type="ARBA" id="ARBA00023315"/>
    </source>
</evidence>
<keyword evidence="3 9" id="KW-1003">Cell membrane</keyword>
<dbReference type="PANTHER" id="PTHR38686:SF1">
    <property type="entry name" value="APOLIPOPROTEIN N-ACYLTRANSFERASE"/>
    <property type="match status" value="1"/>
</dbReference>
<dbReference type="AlphaFoldDB" id="A0A518B746"/>
<dbReference type="KEGG" id="knv:Pan216_36430"/>
<dbReference type="PROSITE" id="PS50263">
    <property type="entry name" value="CN_HYDROLASE"/>
    <property type="match status" value="1"/>
</dbReference>
<dbReference type="UniPathway" id="UPA00666"/>
<dbReference type="InterPro" id="IPR004563">
    <property type="entry name" value="Apolipo_AcylTrfase"/>
</dbReference>
<evidence type="ECO:0000256" key="2">
    <source>
        <dbReference type="ARBA" id="ARBA00010065"/>
    </source>
</evidence>
<dbReference type="GO" id="GO:0005886">
    <property type="term" value="C:plasma membrane"/>
    <property type="evidence" value="ECO:0007669"/>
    <property type="project" value="UniProtKB-SubCell"/>
</dbReference>
<comment type="subcellular location">
    <subcellularLocation>
        <location evidence="1 9">Cell membrane</location>
        <topology evidence="1 9">Multi-pass membrane protein</topology>
    </subcellularLocation>
</comment>
<dbReference type="Proteomes" id="UP000317093">
    <property type="component" value="Chromosome"/>
</dbReference>
<dbReference type="EC" id="2.3.1.269" evidence="9"/>
<dbReference type="Gene3D" id="3.60.110.10">
    <property type="entry name" value="Carbon-nitrogen hydrolase"/>
    <property type="match status" value="1"/>
</dbReference>
<evidence type="ECO:0000256" key="10">
    <source>
        <dbReference type="SAM" id="MobiDB-lite"/>
    </source>
</evidence>
<dbReference type="GO" id="GO:0016410">
    <property type="term" value="F:N-acyltransferase activity"/>
    <property type="evidence" value="ECO:0007669"/>
    <property type="project" value="UniProtKB-UniRule"/>
</dbReference>
<keyword evidence="12" id="KW-0449">Lipoprotein</keyword>
<reference evidence="12 13" key="1">
    <citation type="submission" date="2019-02" db="EMBL/GenBank/DDBJ databases">
        <title>Deep-cultivation of Planctomycetes and their phenomic and genomic characterization uncovers novel biology.</title>
        <authorList>
            <person name="Wiegand S."/>
            <person name="Jogler M."/>
            <person name="Boedeker C."/>
            <person name="Pinto D."/>
            <person name="Vollmers J."/>
            <person name="Rivas-Marin E."/>
            <person name="Kohn T."/>
            <person name="Peeters S.H."/>
            <person name="Heuer A."/>
            <person name="Rast P."/>
            <person name="Oberbeckmann S."/>
            <person name="Bunk B."/>
            <person name="Jeske O."/>
            <person name="Meyerdierks A."/>
            <person name="Storesund J.E."/>
            <person name="Kallscheuer N."/>
            <person name="Luecker S."/>
            <person name="Lage O.M."/>
            <person name="Pohl T."/>
            <person name="Merkel B.J."/>
            <person name="Hornburger P."/>
            <person name="Mueller R.-W."/>
            <person name="Bruemmer F."/>
            <person name="Labrenz M."/>
            <person name="Spormann A.M."/>
            <person name="Op den Camp H."/>
            <person name="Overmann J."/>
            <person name="Amann R."/>
            <person name="Jetten M.S.M."/>
            <person name="Mascher T."/>
            <person name="Medema M.H."/>
            <person name="Devos D.P."/>
            <person name="Kaster A.-K."/>
            <person name="Ovreas L."/>
            <person name="Rohde M."/>
            <person name="Galperin M.Y."/>
            <person name="Jogler C."/>
        </authorList>
    </citation>
    <scope>NUCLEOTIDE SEQUENCE [LARGE SCALE GENOMIC DNA]</scope>
    <source>
        <strain evidence="12 13">Pan216</strain>
    </source>
</reference>
<evidence type="ECO:0000256" key="6">
    <source>
        <dbReference type="ARBA" id="ARBA00022989"/>
    </source>
</evidence>
<name>A0A518B746_9BACT</name>
<evidence type="ECO:0000256" key="1">
    <source>
        <dbReference type="ARBA" id="ARBA00004651"/>
    </source>
</evidence>
<evidence type="ECO:0000256" key="7">
    <source>
        <dbReference type="ARBA" id="ARBA00023136"/>
    </source>
</evidence>
<feature type="transmembrane region" description="Helical" evidence="9">
    <location>
        <begin position="219"/>
        <end position="236"/>
    </location>
</feature>
<gene>
    <name evidence="9 12" type="primary">lnt</name>
    <name evidence="12" type="ORF">Pan216_36430</name>
</gene>
<feature type="transmembrane region" description="Helical" evidence="9">
    <location>
        <begin position="79"/>
        <end position="101"/>
    </location>
</feature>
<evidence type="ECO:0000256" key="5">
    <source>
        <dbReference type="ARBA" id="ARBA00022692"/>
    </source>
</evidence>
<keyword evidence="7 9" id="KW-0472">Membrane</keyword>
<feature type="transmembrane region" description="Helical" evidence="9">
    <location>
        <begin position="139"/>
        <end position="165"/>
    </location>
</feature>
<evidence type="ECO:0000313" key="12">
    <source>
        <dbReference type="EMBL" id="QDU62773.1"/>
    </source>
</evidence>
<feature type="transmembrane region" description="Helical" evidence="9">
    <location>
        <begin position="185"/>
        <end position="207"/>
    </location>
</feature>
<proteinExistence type="inferred from homology"/>
<comment type="similarity">
    <text evidence="2 9">Belongs to the CN hydrolase family. Apolipoprotein N-acyltransferase subfamily.</text>
</comment>
<feature type="region of interest" description="Disordered" evidence="10">
    <location>
        <begin position="1"/>
        <end position="23"/>
    </location>
</feature>
<dbReference type="GO" id="GO:0042158">
    <property type="term" value="P:lipoprotein biosynthetic process"/>
    <property type="evidence" value="ECO:0007669"/>
    <property type="project" value="UniProtKB-UniRule"/>
</dbReference>